<dbReference type="Proteomes" id="UP000324800">
    <property type="component" value="Unassembled WGS sequence"/>
</dbReference>
<evidence type="ECO:0000313" key="2">
    <source>
        <dbReference type="Proteomes" id="UP000324800"/>
    </source>
</evidence>
<sequence length="78" mass="9366">MLRSHVEFNQLKLEYEQYGRVYEGIIKSKFIDIEFLIVGGKGRAPYHYVDCQDNHHVNRYEIHFVIIYTSTDKELPFI</sequence>
<name>A0A5J4WJ33_9EUKA</name>
<evidence type="ECO:0000313" key="1">
    <source>
        <dbReference type="EMBL" id="KAA6394940.1"/>
    </source>
</evidence>
<organism evidence="1 2">
    <name type="scientific">Streblomastix strix</name>
    <dbReference type="NCBI Taxonomy" id="222440"/>
    <lineage>
        <taxon>Eukaryota</taxon>
        <taxon>Metamonada</taxon>
        <taxon>Preaxostyla</taxon>
        <taxon>Oxymonadida</taxon>
        <taxon>Streblomastigidae</taxon>
        <taxon>Streblomastix</taxon>
    </lineage>
</organism>
<protein>
    <submittedName>
        <fullName evidence="1">Uncharacterized protein</fullName>
    </submittedName>
</protein>
<reference evidence="1 2" key="1">
    <citation type="submission" date="2019-03" db="EMBL/GenBank/DDBJ databases">
        <title>Single cell metagenomics reveals metabolic interactions within the superorganism composed of flagellate Streblomastix strix and complex community of Bacteroidetes bacteria on its surface.</title>
        <authorList>
            <person name="Treitli S.C."/>
            <person name="Kolisko M."/>
            <person name="Husnik F."/>
            <person name="Keeling P."/>
            <person name="Hampl V."/>
        </authorList>
    </citation>
    <scope>NUCLEOTIDE SEQUENCE [LARGE SCALE GENOMIC DNA]</scope>
    <source>
        <strain evidence="1">ST1C</strain>
    </source>
</reference>
<accession>A0A5J4WJ33</accession>
<comment type="caution">
    <text evidence="1">The sequence shown here is derived from an EMBL/GenBank/DDBJ whole genome shotgun (WGS) entry which is preliminary data.</text>
</comment>
<dbReference type="AlphaFoldDB" id="A0A5J4WJ33"/>
<dbReference type="EMBL" id="SNRW01001808">
    <property type="protein sequence ID" value="KAA6394940.1"/>
    <property type="molecule type" value="Genomic_DNA"/>
</dbReference>
<gene>
    <name evidence="1" type="ORF">EZS28_009535</name>
</gene>
<proteinExistence type="predicted"/>